<reference evidence="1" key="1">
    <citation type="journal article" date="2020" name="Nature">
        <title>Giant virus diversity and host interactions through global metagenomics.</title>
        <authorList>
            <person name="Schulz F."/>
            <person name="Roux S."/>
            <person name="Paez-Espino D."/>
            <person name="Jungbluth S."/>
            <person name="Walsh D.A."/>
            <person name="Denef V.J."/>
            <person name="McMahon K.D."/>
            <person name="Konstantinidis K.T."/>
            <person name="Eloe-Fadrosh E.A."/>
            <person name="Kyrpides N.C."/>
            <person name="Woyke T."/>
        </authorList>
    </citation>
    <scope>NUCLEOTIDE SEQUENCE</scope>
    <source>
        <strain evidence="1">GVMAG-M-3300024258-14</strain>
    </source>
</reference>
<protein>
    <submittedName>
        <fullName evidence="1">Uncharacterized protein</fullName>
    </submittedName>
</protein>
<evidence type="ECO:0000313" key="1">
    <source>
        <dbReference type="EMBL" id="QHT93931.1"/>
    </source>
</evidence>
<accession>A0A6C0IL14</accession>
<dbReference type="EMBL" id="MN740211">
    <property type="protein sequence ID" value="QHT93931.1"/>
    <property type="molecule type" value="Genomic_DNA"/>
</dbReference>
<dbReference type="AlphaFoldDB" id="A0A6C0IL14"/>
<proteinExistence type="predicted"/>
<organism evidence="1">
    <name type="scientific">viral metagenome</name>
    <dbReference type="NCBI Taxonomy" id="1070528"/>
    <lineage>
        <taxon>unclassified sequences</taxon>
        <taxon>metagenomes</taxon>
        <taxon>organismal metagenomes</taxon>
    </lineage>
</organism>
<sequence length="158" mass="18495">MSLVEISQIKHITFSALNKAPHLEPRYSQESMDFYLNKFIKPQTVTHLLSMVSNYDNIDFDRLHVNEITNLQTRQMVKQDLVNVLDKSVLETFYTNPSLEVVSDPSYNLTFDEENELYVEDGPFDDDAKKRLEKSLCKHINELVFKRTANICTRWGFV</sequence>
<name>A0A6C0IL14_9ZZZZ</name>